<name>A0A654LSN6_9ARCH</name>
<reference evidence="2" key="1">
    <citation type="submission" date="2015-10" db="EMBL/GenBank/DDBJ databases">
        <title>Niche specialization of a soil ammonia-oxidizing archaeon, Candidatus Nitrosocosmicus oleophilus.</title>
        <authorList>
            <person name="Jung M.-Y."/>
            <person name="Rhee S.-K."/>
        </authorList>
    </citation>
    <scope>NUCLEOTIDE SEQUENCE [LARGE SCALE GENOMIC DNA]</scope>
    <source>
        <strain evidence="2">MY3</strain>
    </source>
</reference>
<organism evidence="1 2">
    <name type="scientific">Candidatus Nitrosocosmicus oleophilus</name>
    <dbReference type="NCBI Taxonomy" id="1353260"/>
    <lineage>
        <taxon>Archaea</taxon>
        <taxon>Nitrososphaerota</taxon>
        <taxon>Nitrososphaeria</taxon>
        <taxon>Nitrososphaerales</taxon>
        <taxon>Nitrososphaeraceae</taxon>
        <taxon>Candidatus Nitrosocosmicus</taxon>
    </lineage>
</organism>
<dbReference type="Proteomes" id="UP000058925">
    <property type="component" value="Chromosome"/>
</dbReference>
<proteinExistence type="predicted"/>
<dbReference type="AlphaFoldDB" id="A0A654LSN6"/>
<gene>
    <name evidence="1" type="ORF">NMY3_00170</name>
</gene>
<keyword evidence="2" id="KW-1185">Reference proteome</keyword>
<dbReference type="KEGG" id="taa:NMY3_00170"/>
<dbReference type="EMBL" id="CP012850">
    <property type="protein sequence ID" value="ALI34384.1"/>
    <property type="molecule type" value="Genomic_DNA"/>
</dbReference>
<evidence type="ECO:0000313" key="2">
    <source>
        <dbReference type="Proteomes" id="UP000058925"/>
    </source>
</evidence>
<accession>A0A654LSN6</accession>
<dbReference type="RefSeq" id="WP_196817058.1">
    <property type="nucleotide sequence ID" value="NZ_CP012850.1"/>
</dbReference>
<protein>
    <submittedName>
        <fullName evidence="1">Uncharacterized protein</fullName>
    </submittedName>
</protein>
<sequence>MRTKLKEFIDKTPDTYHTFESAHYNLHINSGREYLSLYGQNATRPDVIISKDNQVDDLEIKHEPNKKQVIIYRKGIEFINFEYLSHFTVNFELSKNYR</sequence>
<evidence type="ECO:0000313" key="1">
    <source>
        <dbReference type="EMBL" id="ALI34384.1"/>
    </source>
</evidence>
<dbReference type="GeneID" id="60420381"/>